<feature type="transmembrane region" description="Helical" evidence="1">
    <location>
        <begin position="12"/>
        <end position="33"/>
    </location>
</feature>
<organism evidence="2 3">
    <name type="scientific">Geoanaerobacter pelophilus</name>
    <dbReference type="NCBI Taxonomy" id="60036"/>
    <lineage>
        <taxon>Bacteria</taxon>
        <taxon>Pseudomonadati</taxon>
        <taxon>Thermodesulfobacteriota</taxon>
        <taxon>Desulfuromonadia</taxon>
        <taxon>Geobacterales</taxon>
        <taxon>Geobacteraceae</taxon>
        <taxon>Geoanaerobacter</taxon>
    </lineage>
</organism>
<keyword evidence="1" id="KW-0472">Membrane</keyword>
<evidence type="ECO:0000256" key="1">
    <source>
        <dbReference type="SAM" id="Phobius"/>
    </source>
</evidence>
<evidence type="ECO:0000313" key="2">
    <source>
        <dbReference type="EMBL" id="MBT0663757.1"/>
    </source>
</evidence>
<keyword evidence="1" id="KW-0812">Transmembrane</keyword>
<dbReference type="Proteomes" id="UP000811899">
    <property type="component" value="Unassembled WGS sequence"/>
</dbReference>
<gene>
    <name evidence="2" type="ORF">KI809_05525</name>
</gene>
<sequence length="92" mass="9516">MKDTGEKPWGEVAANGLIIAMVIVGTMLFVNIPDATRGEGLMSKLFIGFLGAIITVQIIPALVMIAAMVKGVAGSAKRLGKHSAVPEAGPEK</sequence>
<evidence type="ECO:0000313" key="3">
    <source>
        <dbReference type="Proteomes" id="UP000811899"/>
    </source>
</evidence>
<dbReference type="AlphaFoldDB" id="A0AAW4L7I2"/>
<dbReference type="RefSeq" id="WP_214170545.1">
    <property type="nucleotide sequence ID" value="NZ_JAHCVJ010000002.1"/>
</dbReference>
<keyword evidence="1" id="KW-1133">Transmembrane helix</keyword>
<name>A0AAW4L7I2_9BACT</name>
<protein>
    <submittedName>
        <fullName evidence="2">Uncharacterized protein</fullName>
    </submittedName>
</protein>
<proteinExistence type="predicted"/>
<feature type="transmembrane region" description="Helical" evidence="1">
    <location>
        <begin position="45"/>
        <end position="69"/>
    </location>
</feature>
<keyword evidence="3" id="KW-1185">Reference proteome</keyword>
<comment type="caution">
    <text evidence="2">The sequence shown here is derived from an EMBL/GenBank/DDBJ whole genome shotgun (WGS) entry which is preliminary data.</text>
</comment>
<reference evidence="2 3" key="1">
    <citation type="submission" date="2021-05" db="EMBL/GenBank/DDBJ databases">
        <title>The draft genome of Geobacter pelophilus DSM 12255.</title>
        <authorList>
            <person name="Xu Z."/>
            <person name="Masuda Y."/>
            <person name="Itoh H."/>
            <person name="Senoo K."/>
        </authorList>
    </citation>
    <scope>NUCLEOTIDE SEQUENCE [LARGE SCALE GENOMIC DNA]</scope>
    <source>
        <strain evidence="2 3">DSM 12255</strain>
    </source>
</reference>
<dbReference type="EMBL" id="JAHCVJ010000002">
    <property type="protein sequence ID" value="MBT0663757.1"/>
    <property type="molecule type" value="Genomic_DNA"/>
</dbReference>
<accession>A0AAW4L7I2</accession>